<dbReference type="SUPFAM" id="SSF46689">
    <property type="entry name" value="Homeodomain-like"/>
    <property type="match status" value="1"/>
</dbReference>
<reference evidence="7 8" key="1">
    <citation type="submission" date="2014-03" db="EMBL/GenBank/DDBJ databases">
        <title>Whole genome sequence of Novosphingobium resinovorum KF1.</title>
        <authorList>
            <person name="Gan H.M."/>
            <person name="Gan H.Y."/>
            <person name="Chew T.H."/>
            <person name="Savka M.A."/>
        </authorList>
    </citation>
    <scope>NUCLEOTIDE SEQUENCE [LARGE SCALE GENOMIC DNA]</scope>
    <source>
        <strain evidence="7 8">KF1</strain>
    </source>
</reference>
<dbReference type="PANTHER" id="PTHR30055:SF234">
    <property type="entry name" value="HTH-TYPE TRANSCRIPTIONAL REGULATOR BETI"/>
    <property type="match status" value="1"/>
</dbReference>
<dbReference type="InterPro" id="IPR013570">
    <property type="entry name" value="Tscrpt_reg_YsiA_C"/>
</dbReference>
<dbReference type="PATRIC" id="fig|158500.4.peg.2903"/>
<dbReference type="PANTHER" id="PTHR30055">
    <property type="entry name" value="HTH-TYPE TRANSCRIPTIONAL REGULATOR RUTR"/>
    <property type="match status" value="1"/>
</dbReference>
<dbReference type="PROSITE" id="PS50977">
    <property type="entry name" value="HTH_TETR_2"/>
    <property type="match status" value="1"/>
</dbReference>
<evidence type="ECO:0000313" key="6">
    <source>
        <dbReference type="EMBL" id="AOR79947.1"/>
    </source>
</evidence>
<dbReference type="KEGG" id="nre:BES08_24740"/>
<evidence type="ECO:0000256" key="1">
    <source>
        <dbReference type="ARBA" id="ARBA00023015"/>
    </source>
</evidence>
<dbReference type="EMBL" id="JFYZ01000013">
    <property type="protein sequence ID" value="EZP81177.1"/>
    <property type="molecule type" value="Genomic_DNA"/>
</dbReference>
<dbReference type="GO" id="GO:0000976">
    <property type="term" value="F:transcription cis-regulatory region binding"/>
    <property type="evidence" value="ECO:0007669"/>
    <property type="project" value="TreeGrafter"/>
</dbReference>
<dbReference type="EMBL" id="CP017076">
    <property type="protein sequence ID" value="AOR79947.1"/>
    <property type="molecule type" value="Genomic_DNA"/>
</dbReference>
<dbReference type="InterPro" id="IPR009057">
    <property type="entry name" value="Homeodomain-like_sf"/>
</dbReference>
<proteinExistence type="predicted"/>
<dbReference type="Gene3D" id="1.10.357.10">
    <property type="entry name" value="Tetracycline Repressor, domain 2"/>
    <property type="match status" value="1"/>
</dbReference>
<dbReference type="OrthoDB" id="7185252at2"/>
<gene>
    <name evidence="6" type="ORF">BES08_24740</name>
    <name evidence="7" type="ORF">BV97_02838</name>
</gene>
<dbReference type="Pfam" id="PF08359">
    <property type="entry name" value="TetR_C_4"/>
    <property type="match status" value="1"/>
</dbReference>
<evidence type="ECO:0000313" key="8">
    <source>
        <dbReference type="Proteomes" id="UP000024329"/>
    </source>
</evidence>
<evidence type="ECO:0000313" key="9">
    <source>
        <dbReference type="Proteomes" id="UP000094626"/>
    </source>
</evidence>
<sequence length="239" mass="27246">MANPVKTTEAEPLAWRRRKDYRPQEILAAARRLIEEEGTTATSMARIAKLAGVSEATVYKYYDSKQELVNQVLVDWATPFVERLIAELRHITDLRSQLTLIAARFMRSIEETPRFHRVFYQELRWADYRGSALHKLNHVFAHSVVEAVQQAQHEGKVRADVDPVMIRDMMFGGLEHVAMRTSFIGRPLDIDAEAKRYVDVLLCGVLSEPGEPRGPSETERLSALIDRMEAALKDPSSRT</sequence>
<dbReference type="InterPro" id="IPR036271">
    <property type="entry name" value="Tet_transcr_reg_TetR-rel_C_sf"/>
</dbReference>
<dbReference type="InterPro" id="IPR001647">
    <property type="entry name" value="HTH_TetR"/>
</dbReference>
<dbReference type="eggNOG" id="COG1309">
    <property type="taxonomic scope" value="Bacteria"/>
</dbReference>
<dbReference type="Pfam" id="PF00440">
    <property type="entry name" value="TetR_N"/>
    <property type="match status" value="1"/>
</dbReference>
<feature type="DNA-binding region" description="H-T-H motif" evidence="4">
    <location>
        <begin position="43"/>
        <end position="62"/>
    </location>
</feature>
<evidence type="ECO:0000313" key="7">
    <source>
        <dbReference type="EMBL" id="EZP81177.1"/>
    </source>
</evidence>
<dbReference type="InterPro" id="IPR050109">
    <property type="entry name" value="HTH-type_TetR-like_transc_reg"/>
</dbReference>
<evidence type="ECO:0000256" key="3">
    <source>
        <dbReference type="ARBA" id="ARBA00023163"/>
    </source>
</evidence>
<reference evidence="9" key="3">
    <citation type="journal article" date="2017" name="J. Biotechnol.">
        <title>Complete genome sequence of Novosphingobium resinovorum SA1, a versatile xenobiotic-degrading bacterium capable of utilizing sulfanilic acid.</title>
        <authorList>
            <person name="Hegedus B."/>
            <person name="Kos P.B."/>
            <person name="Balint B."/>
            <person name="Maroti G."/>
            <person name="Gan H.M."/>
            <person name="Perei K."/>
            <person name="Rakhely G."/>
        </authorList>
    </citation>
    <scope>NUCLEOTIDE SEQUENCE [LARGE SCALE GENOMIC DNA]</scope>
    <source>
        <strain evidence="9">SA1</strain>
    </source>
</reference>
<keyword evidence="1" id="KW-0805">Transcription regulation</keyword>
<keyword evidence="3" id="KW-0804">Transcription</keyword>
<evidence type="ECO:0000256" key="4">
    <source>
        <dbReference type="PROSITE-ProRule" id="PRU00335"/>
    </source>
</evidence>
<dbReference type="Gene3D" id="1.10.10.60">
    <property type="entry name" value="Homeodomain-like"/>
    <property type="match status" value="1"/>
</dbReference>
<dbReference type="AlphaFoldDB" id="A0A031JXS8"/>
<protein>
    <submittedName>
        <fullName evidence="7">TetR family transcriptional regulator</fullName>
    </submittedName>
</protein>
<organism evidence="7 8">
    <name type="scientific">Novosphingobium resinovorum</name>
    <dbReference type="NCBI Taxonomy" id="158500"/>
    <lineage>
        <taxon>Bacteria</taxon>
        <taxon>Pseudomonadati</taxon>
        <taxon>Pseudomonadota</taxon>
        <taxon>Alphaproteobacteria</taxon>
        <taxon>Sphingomonadales</taxon>
        <taxon>Sphingomonadaceae</taxon>
        <taxon>Novosphingobium</taxon>
    </lineage>
</organism>
<evidence type="ECO:0000259" key="5">
    <source>
        <dbReference type="PROSITE" id="PS50977"/>
    </source>
</evidence>
<reference evidence="6" key="2">
    <citation type="submission" date="2016-08" db="EMBL/GenBank/DDBJ databases">
        <authorList>
            <person name="Seilhamer J.J."/>
        </authorList>
    </citation>
    <scope>NUCLEOTIDE SEQUENCE [LARGE SCALE GENOMIC DNA]</scope>
    <source>
        <strain evidence="6">SA1</strain>
        <plasmid evidence="6">pSA1</plasmid>
    </source>
</reference>
<dbReference type="Proteomes" id="UP000094626">
    <property type="component" value="Plasmid pSA1"/>
</dbReference>
<name>A0A031JXS8_9SPHN</name>
<keyword evidence="9" id="KW-1185">Reference proteome</keyword>
<dbReference type="SUPFAM" id="SSF48498">
    <property type="entry name" value="Tetracyclin repressor-like, C-terminal domain"/>
    <property type="match status" value="1"/>
</dbReference>
<dbReference type="GO" id="GO:0003700">
    <property type="term" value="F:DNA-binding transcription factor activity"/>
    <property type="evidence" value="ECO:0007669"/>
    <property type="project" value="TreeGrafter"/>
</dbReference>
<feature type="domain" description="HTH tetR-type" evidence="5">
    <location>
        <begin position="20"/>
        <end position="80"/>
    </location>
</feature>
<dbReference type="FunFam" id="1.10.10.60:FF:000141">
    <property type="entry name" value="TetR family transcriptional regulator"/>
    <property type="match status" value="1"/>
</dbReference>
<dbReference type="PRINTS" id="PR00455">
    <property type="entry name" value="HTHTETR"/>
</dbReference>
<accession>A0A031JXS8</accession>
<keyword evidence="6" id="KW-0614">Plasmid</keyword>
<evidence type="ECO:0000256" key="2">
    <source>
        <dbReference type="ARBA" id="ARBA00023125"/>
    </source>
</evidence>
<keyword evidence="2 4" id="KW-0238">DNA-binding</keyword>
<geneLocation type="plasmid" evidence="6 9">
    <name>pSA1</name>
</geneLocation>
<dbReference type="Proteomes" id="UP000024329">
    <property type="component" value="Unassembled WGS sequence"/>
</dbReference>